<sequence length="256" mass="28295">MLANLNAGHTLTGADIGTRGINGSKEEVLTRQLVKELEKEFKAKGHKTNSVVVDHAATLDESLNKQVILCNRVNANINIVIHFNSVPSHEGYGTEIYTYKGKYLAEADRVLKNMNKLGFRNRGIKQQDLALINRTVAETLYIEVCFIDNPTDVAILNKYGLNTIAKAIVCGVLGIEFNVNNTTNSNNNPNSLDGKLGVVTAKDGLNVREGKSTSSKILGVLKHGEKVRLYRKDGEWISIYYPKHGGYVYADYIDIL</sequence>
<dbReference type="EMBL" id="MF417875">
    <property type="protein sequence ID" value="ASN68311.1"/>
    <property type="molecule type" value="Genomic_DNA"/>
</dbReference>
<protein>
    <submittedName>
        <fullName evidence="5">Putative endolysin</fullName>
    </submittedName>
</protein>
<dbReference type="GO" id="GO:0009253">
    <property type="term" value="P:peptidoglycan catabolic process"/>
    <property type="evidence" value="ECO:0007669"/>
    <property type="project" value="InterPro"/>
</dbReference>
<organism evidence="5">
    <name type="scientific">uncultured Caudovirales phage</name>
    <dbReference type="NCBI Taxonomy" id="2100421"/>
    <lineage>
        <taxon>Viruses</taxon>
        <taxon>Duplodnaviria</taxon>
        <taxon>Heunggongvirae</taxon>
        <taxon>Uroviricota</taxon>
        <taxon>Caudoviricetes</taxon>
        <taxon>Peduoviridae</taxon>
        <taxon>Maltschvirus</taxon>
        <taxon>Maltschvirus maltsch</taxon>
    </lineage>
</organism>
<name>A0A2H4J8A3_9CAUD</name>
<evidence type="ECO:0000313" key="5">
    <source>
        <dbReference type="EMBL" id="ASN68311.1"/>
    </source>
</evidence>
<dbReference type="Gene3D" id="3.40.630.40">
    <property type="entry name" value="Zn-dependent exopeptidases"/>
    <property type="match status" value="1"/>
</dbReference>
<evidence type="ECO:0000256" key="2">
    <source>
        <dbReference type="ARBA" id="ARBA00022801"/>
    </source>
</evidence>
<dbReference type="InterPro" id="IPR002508">
    <property type="entry name" value="MurNAc-LAA_cat"/>
</dbReference>
<dbReference type="InterPro" id="IPR050695">
    <property type="entry name" value="N-acetylmuramoyl_amidase_3"/>
</dbReference>
<dbReference type="PROSITE" id="PS51781">
    <property type="entry name" value="SH3B"/>
    <property type="match status" value="1"/>
</dbReference>
<keyword evidence="2" id="KW-0378">Hydrolase</keyword>
<proteinExistence type="inferred from homology"/>
<gene>
    <name evidence="5" type="ORF">10S11_49</name>
</gene>
<dbReference type="SMART" id="SM00287">
    <property type="entry name" value="SH3b"/>
    <property type="match status" value="1"/>
</dbReference>
<dbReference type="CDD" id="cd02696">
    <property type="entry name" value="MurNAc-LAA"/>
    <property type="match status" value="1"/>
</dbReference>
<feature type="domain" description="SH3b" evidence="4">
    <location>
        <begin position="194"/>
        <end position="256"/>
    </location>
</feature>
<evidence type="ECO:0000259" key="4">
    <source>
        <dbReference type="PROSITE" id="PS51781"/>
    </source>
</evidence>
<dbReference type="Gene3D" id="2.30.30.40">
    <property type="entry name" value="SH3 Domains"/>
    <property type="match status" value="1"/>
</dbReference>
<dbReference type="GO" id="GO:0071555">
    <property type="term" value="P:cell wall organization"/>
    <property type="evidence" value="ECO:0007669"/>
    <property type="project" value="UniProtKB-KW"/>
</dbReference>
<accession>A0A2H4J8A3</accession>
<dbReference type="PANTHER" id="PTHR30404:SF8">
    <property type="entry name" value="AUTOLYSIN PH-RELATED"/>
    <property type="match status" value="1"/>
</dbReference>
<evidence type="ECO:0000256" key="1">
    <source>
        <dbReference type="ARBA" id="ARBA00007553"/>
    </source>
</evidence>
<comment type="similarity">
    <text evidence="1">Belongs to the N-acetylmuramoyl-L-alanine amidase 2 family.</text>
</comment>
<evidence type="ECO:0000256" key="3">
    <source>
        <dbReference type="ARBA" id="ARBA00023316"/>
    </source>
</evidence>
<dbReference type="GO" id="GO:0008745">
    <property type="term" value="F:N-acetylmuramoyl-L-alanine amidase activity"/>
    <property type="evidence" value="ECO:0007669"/>
    <property type="project" value="InterPro"/>
</dbReference>
<dbReference type="Pfam" id="PF01520">
    <property type="entry name" value="Amidase_3"/>
    <property type="match status" value="1"/>
</dbReference>
<keyword evidence="3" id="KW-0961">Cell wall biogenesis/degradation</keyword>
<dbReference type="InterPro" id="IPR003646">
    <property type="entry name" value="SH3-like_bac-type"/>
</dbReference>
<reference evidence="5" key="1">
    <citation type="submission" date="2017-06" db="EMBL/GenBank/DDBJ databases">
        <title>Novel phages from South African skin metaviromes.</title>
        <authorList>
            <person name="van Zyl L.J."/>
            <person name="Abrahams Y."/>
            <person name="Stander E.A."/>
            <person name="Kirby B.M."/>
            <person name="Clavaud C."/>
            <person name="Farcet C."/>
            <person name="Breton L."/>
            <person name="Trindade M.I."/>
        </authorList>
    </citation>
    <scope>NUCLEOTIDE SEQUENCE</scope>
</reference>
<dbReference type="Pfam" id="PF08239">
    <property type="entry name" value="SH3_3"/>
    <property type="match status" value="1"/>
</dbReference>
<dbReference type="SUPFAM" id="SSF53187">
    <property type="entry name" value="Zn-dependent exopeptidases"/>
    <property type="match status" value="1"/>
</dbReference>
<dbReference type="PANTHER" id="PTHR30404">
    <property type="entry name" value="N-ACETYLMURAMOYL-L-ALANINE AMIDASE"/>
    <property type="match status" value="1"/>
</dbReference>
<dbReference type="SMART" id="SM00646">
    <property type="entry name" value="Ami_3"/>
    <property type="match status" value="1"/>
</dbReference>